<dbReference type="RefSeq" id="WP_106137803.1">
    <property type="nucleotide sequence ID" value="NZ_PVTE01000008.1"/>
</dbReference>
<name>A0A2T0T0D5_9BACT</name>
<dbReference type="Proteomes" id="UP000238375">
    <property type="component" value="Unassembled WGS sequence"/>
</dbReference>
<evidence type="ECO:0000313" key="3">
    <source>
        <dbReference type="Proteomes" id="UP000238375"/>
    </source>
</evidence>
<sequence>MESEDKEDIIRARQAISPNGLANQSAEGDSGVSGQLPDDALPADALPNDNLEEEYMNGDEPAENAPMTHPNRNVDKPDNGKGSYA</sequence>
<feature type="region of interest" description="Disordered" evidence="1">
    <location>
        <begin position="1"/>
        <end position="85"/>
    </location>
</feature>
<feature type="compositionally biased region" description="Polar residues" evidence="1">
    <location>
        <begin position="16"/>
        <end position="27"/>
    </location>
</feature>
<evidence type="ECO:0000256" key="1">
    <source>
        <dbReference type="SAM" id="MobiDB-lite"/>
    </source>
</evidence>
<comment type="caution">
    <text evidence="2">The sequence shown here is derived from an EMBL/GenBank/DDBJ whole genome shotgun (WGS) entry which is preliminary data.</text>
</comment>
<proteinExistence type="predicted"/>
<dbReference type="OrthoDB" id="964544at2"/>
<feature type="compositionally biased region" description="Low complexity" evidence="1">
    <location>
        <begin position="36"/>
        <end position="49"/>
    </location>
</feature>
<evidence type="ECO:0000313" key="2">
    <source>
        <dbReference type="EMBL" id="PRY39114.1"/>
    </source>
</evidence>
<gene>
    <name evidence="2" type="ORF">CLV58_1083</name>
</gene>
<dbReference type="AlphaFoldDB" id="A0A2T0T0D5"/>
<protein>
    <submittedName>
        <fullName evidence="2">Uncharacterized protein</fullName>
    </submittedName>
</protein>
<organism evidence="2 3">
    <name type="scientific">Spirosoma oryzae</name>
    <dbReference type="NCBI Taxonomy" id="1469603"/>
    <lineage>
        <taxon>Bacteria</taxon>
        <taxon>Pseudomonadati</taxon>
        <taxon>Bacteroidota</taxon>
        <taxon>Cytophagia</taxon>
        <taxon>Cytophagales</taxon>
        <taxon>Cytophagaceae</taxon>
        <taxon>Spirosoma</taxon>
    </lineage>
</organism>
<keyword evidence="3" id="KW-1185">Reference proteome</keyword>
<dbReference type="EMBL" id="PVTE01000008">
    <property type="protein sequence ID" value="PRY39114.1"/>
    <property type="molecule type" value="Genomic_DNA"/>
</dbReference>
<feature type="compositionally biased region" description="Acidic residues" evidence="1">
    <location>
        <begin position="50"/>
        <end position="62"/>
    </location>
</feature>
<accession>A0A2T0T0D5</accession>
<reference evidence="2 3" key="1">
    <citation type="submission" date="2018-03" db="EMBL/GenBank/DDBJ databases">
        <title>Genomic Encyclopedia of Archaeal and Bacterial Type Strains, Phase II (KMG-II): from individual species to whole genera.</title>
        <authorList>
            <person name="Goeker M."/>
        </authorList>
    </citation>
    <scope>NUCLEOTIDE SEQUENCE [LARGE SCALE GENOMIC DNA]</scope>
    <source>
        <strain evidence="2 3">DSM 28354</strain>
    </source>
</reference>